<evidence type="ECO:0000256" key="4">
    <source>
        <dbReference type="ARBA" id="ARBA00022827"/>
    </source>
</evidence>
<dbReference type="InterPro" id="IPR013786">
    <property type="entry name" value="AcylCoA_DH/ox_N"/>
</dbReference>
<organism evidence="8 9">
    <name type="scientific">Actinomadura craniellae</name>
    <dbReference type="NCBI Taxonomy" id="2231787"/>
    <lineage>
        <taxon>Bacteria</taxon>
        <taxon>Bacillati</taxon>
        <taxon>Actinomycetota</taxon>
        <taxon>Actinomycetes</taxon>
        <taxon>Streptosporangiales</taxon>
        <taxon>Thermomonosporaceae</taxon>
        <taxon>Actinomadura</taxon>
    </lineage>
</organism>
<evidence type="ECO:0000313" key="9">
    <source>
        <dbReference type="Proteomes" id="UP000251891"/>
    </source>
</evidence>
<evidence type="ECO:0000259" key="6">
    <source>
        <dbReference type="Pfam" id="PF00441"/>
    </source>
</evidence>
<dbReference type="OrthoDB" id="8677713at2"/>
<evidence type="ECO:0000256" key="1">
    <source>
        <dbReference type="ARBA" id="ARBA00001974"/>
    </source>
</evidence>
<evidence type="ECO:0000256" key="2">
    <source>
        <dbReference type="ARBA" id="ARBA00009347"/>
    </source>
</evidence>
<dbReference type="PANTHER" id="PTHR43884">
    <property type="entry name" value="ACYL-COA DEHYDROGENASE"/>
    <property type="match status" value="1"/>
</dbReference>
<dbReference type="Pfam" id="PF00441">
    <property type="entry name" value="Acyl-CoA_dh_1"/>
    <property type="match status" value="1"/>
</dbReference>
<dbReference type="InterPro" id="IPR009100">
    <property type="entry name" value="AcylCoA_DH/oxidase_NM_dom_sf"/>
</dbReference>
<dbReference type="SUPFAM" id="SSF56645">
    <property type="entry name" value="Acyl-CoA dehydrogenase NM domain-like"/>
    <property type="match status" value="1"/>
</dbReference>
<dbReference type="GO" id="GO:0003995">
    <property type="term" value="F:acyl-CoA dehydrogenase activity"/>
    <property type="evidence" value="ECO:0007669"/>
    <property type="project" value="TreeGrafter"/>
</dbReference>
<keyword evidence="9" id="KW-1185">Reference proteome</keyword>
<dbReference type="Gene3D" id="1.10.540.10">
    <property type="entry name" value="Acyl-CoA dehydrogenase/oxidase, N-terminal domain"/>
    <property type="match status" value="1"/>
</dbReference>
<dbReference type="AlphaFoldDB" id="A0A365HCS0"/>
<dbReference type="PANTHER" id="PTHR43884:SF20">
    <property type="entry name" value="ACYL-COA DEHYDROGENASE FADE28"/>
    <property type="match status" value="1"/>
</dbReference>
<dbReference type="Gene3D" id="2.40.110.10">
    <property type="entry name" value="Butyryl-CoA Dehydrogenase, subunit A, domain 2"/>
    <property type="match status" value="1"/>
</dbReference>
<accession>A0A365HCS0</accession>
<feature type="domain" description="Acyl-CoA dehydrogenase/oxidase C-terminal" evidence="6">
    <location>
        <begin position="230"/>
        <end position="370"/>
    </location>
</feature>
<dbReference type="InterPro" id="IPR009075">
    <property type="entry name" value="AcylCo_DH/oxidase_C"/>
</dbReference>
<feature type="domain" description="Acyl-CoA dehydrogenase/oxidase N-terminal" evidence="7">
    <location>
        <begin position="6"/>
        <end position="106"/>
    </location>
</feature>
<protein>
    <submittedName>
        <fullName evidence="8">Acyl-CoA dehydrogenase</fullName>
    </submittedName>
</protein>
<dbReference type="GO" id="GO:0050660">
    <property type="term" value="F:flavin adenine dinucleotide binding"/>
    <property type="evidence" value="ECO:0007669"/>
    <property type="project" value="InterPro"/>
</dbReference>
<dbReference type="Proteomes" id="UP000251891">
    <property type="component" value="Unassembled WGS sequence"/>
</dbReference>
<name>A0A365HCS0_9ACTN</name>
<sequence length="375" mass="40065">MELGLSPDQKLFQASAKGLLEKEYSLDRIRDMADGEPRWNRDWWRQGAELGWAAAIVPEELGGGSVSGEGVRDLALLAEELGAGLAPGPLLPVNVVLAGLVETHGTGPDHTAEIEALVAGESVASWAVYEPGREWSPVAPGLTATPAAGGFVLDGVKDRVEDAGQADLLLVTAATPEGVAQFLVPASAVGVTVSPQWSLDLSRSFGEVRFDGVQVTADAMVGVAGADQVIERQLQIAVVIQCAEVCAVLDRAFAMTRQWAFDRYSFGRPLASYQALKHRFADMRTWLEACHATTQAAAAAVQERSPNAAELASVAKSYVGDRSLVILQDCVQLHGGIGVTWEHDLHLYLRRATLDQALYGTPQDHRLRLADLAAI</sequence>
<comment type="cofactor">
    <cofactor evidence="1">
        <name>FAD</name>
        <dbReference type="ChEBI" id="CHEBI:57692"/>
    </cofactor>
</comment>
<keyword evidence="4" id="KW-0274">FAD</keyword>
<evidence type="ECO:0000256" key="3">
    <source>
        <dbReference type="ARBA" id="ARBA00022630"/>
    </source>
</evidence>
<proteinExistence type="inferred from homology"/>
<evidence type="ECO:0000259" key="7">
    <source>
        <dbReference type="Pfam" id="PF02771"/>
    </source>
</evidence>
<dbReference type="EMBL" id="QLYX01000001">
    <property type="protein sequence ID" value="RAY16901.1"/>
    <property type="molecule type" value="Genomic_DNA"/>
</dbReference>
<reference evidence="8 9" key="1">
    <citation type="submission" date="2018-06" db="EMBL/GenBank/DDBJ databases">
        <title>Actinomadura craniellae sp. nov. isolated from marine sponge Craniella sp.</title>
        <authorList>
            <person name="Li L."/>
            <person name="Xu Q.H."/>
            <person name="Lin H.W."/>
            <person name="Lu Y.H."/>
        </authorList>
    </citation>
    <scope>NUCLEOTIDE SEQUENCE [LARGE SCALE GENOMIC DNA]</scope>
    <source>
        <strain evidence="8 9">LHW63021</strain>
    </source>
</reference>
<dbReference type="CDD" id="cd00567">
    <property type="entry name" value="ACAD"/>
    <property type="match status" value="1"/>
</dbReference>
<evidence type="ECO:0000256" key="5">
    <source>
        <dbReference type="ARBA" id="ARBA00023002"/>
    </source>
</evidence>
<dbReference type="Gene3D" id="1.20.140.10">
    <property type="entry name" value="Butyryl-CoA Dehydrogenase, subunit A, domain 3"/>
    <property type="match status" value="1"/>
</dbReference>
<keyword evidence="3" id="KW-0285">Flavoprotein</keyword>
<dbReference type="InterPro" id="IPR037069">
    <property type="entry name" value="AcylCoA_DH/ox_N_sf"/>
</dbReference>
<gene>
    <name evidence="8" type="ORF">DPM19_01665</name>
</gene>
<comment type="caution">
    <text evidence="8">The sequence shown here is derived from an EMBL/GenBank/DDBJ whole genome shotgun (WGS) entry which is preliminary data.</text>
</comment>
<dbReference type="InterPro" id="IPR036250">
    <property type="entry name" value="AcylCo_DH-like_C"/>
</dbReference>
<dbReference type="Pfam" id="PF02771">
    <property type="entry name" value="Acyl-CoA_dh_N"/>
    <property type="match status" value="1"/>
</dbReference>
<evidence type="ECO:0000313" key="8">
    <source>
        <dbReference type="EMBL" id="RAY16901.1"/>
    </source>
</evidence>
<dbReference type="SUPFAM" id="SSF47203">
    <property type="entry name" value="Acyl-CoA dehydrogenase C-terminal domain-like"/>
    <property type="match status" value="1"/>
</dbReference>
<dbReference type="InterPro" id="IPR046373">
    <property type="entry name" value="Acyl-CoA_Oxase/DH_mid-dom_sf"/>
</dbReference>
<dbReference type="RefSeq" id="WP_111862951.1">
    <property type="nucleotide sequence ID" value="NZ_QLYX01000001.1"/>
</dbReference>
<comment type="similarity">
    <text evidence="2">Belongs to the acyl-CoA dehydrogenase family.</text>
</comment>
<keyword evidence="5" id="KW-0560">Oxidoreductase</keyword>